<evidence type="ECO:0000259" key="3">
    <source>
        <dbReference type="Pfam" id="PF12835"/>
    </source>
</evidence>
<dbReference type="EMBL" id="JACHEU010000001">
    <property type="protein sequence ID" value="MBB6012372.1"/>
    <property type="molecule type" value="Genomic_DNA"/>
</dbReference>
<protein>
    <submittedName>
        <fullName evidence="4">Integrase</fullName>
    </submittedName>
</protein>
<keyword evidence="5" id="KW-1185">Reference proteome</keyword>
<dbReference type="InterPro" id="IPR013762">
    <property type="entry name" value="Integrase-like_cat_sf"/>
</dbReference>
<sequence length="288" mass="31872">MDDLTYDLKQLCRRNKDGGAMTQAQRMHSLASIARQLKEMGFCNMRATSLKGTHVDALLERWQAEKLSVGTIKNRLSHLRYWAQKISKAGIIPADNAKLGIPQRQYAGSGSKARDLDGARLDRVTDAHVHMSLRLQQAFGLRREESIKFQPAYADRGDHIALKGSWCKGGRERTVPITTAEQRAVLGQAHALAGSGSLIPAHKSYIQQRHVYDGQCKAASLSAMHGLRHAYAQTRYEALTGWKPPAAGGPAVRELSPEQCAVDAEARQQISRELGHERIQVTSVYLGR</sequence>
<feature type="domain" description="Putative integrase N-terminal" evidence="2">
    <location>
        <begin position="1"/>
        <end position="81"/>
    </location>
</feature>
<dbReference type="GO" id="GO:0003677">
    <property type="term" value="F:DNA binding"/>
    <property type="evidence" value="ECO:0007669"/>
    <property type="project" value="InterPro"/>
</dbReference>
<accession>A0A7W9S1H4</accession>
<dbReference type="SUPFAM" id="SSF56349">
    <property type="entry name" value="DNA breaking-rejoining enzymes"/>
    <property type="match status" value="1"/>
</dbReference>
<dbReference type="InterPro" id="IPR024456">
    <property type="entry name" value="Integrase_catalytic_putative"/>
</dbReference>
<feature type="domain" description="Integrase catalytic" evidence="3">
    <location>
        <begin position="123"/>
        <end position="233"/>
    </location>
</feature>
<dbReference type="RefSeq" id="WP_183828663.1">
    <property type="nucleotide sequence ID" value="NZ_JACHEU010000001.1"/>
</dbReference>
<proteinExistence type="predicted"/>
<dbReference type="InterPro" id="IPR024457">
    <property type="entry name" value="Putative_integrase_N"/>
</dbReference>
<keyword evidence="1" id="KW-0233">DNA recombination</keyword>
<dbReference type="Pfam" id="PF12835">
    <property type="entry name" value="Integrase_1"/>
    <property type="match status" value="1"/>
</dbReference>
<evidence type="ECO:0000313" key="4">
    <source>
        <dbReference type="EMBL" id="MBB6012372.1"/>
    </source>
</evidence>
<dbReference type="InterPro" id="IPR011010">
    <property type="entry name" value="DNA_brk_join_enz"/>
</dbReference>
<evidence type="ECO:0000313" key="5">
    <source>
        <dbReference type="Proteomes" id="UP000533306"/>
    </source>
</evidence>
<gene>
    <name evidence="4" type="ORF">HNR59_001717</name>
</gene>
<dbReference type="GO" id="GO:0015074">
    <property type="term" value="P:DNA integration"/>
    <property type="evidence" value="ECO:0007669"/>
    <property type="project" value="InterPro"/>
</dbReference>
<dbReference type="Pfam" id="PF12834">
    <property type="entry name" value="Phage_int_SAM_2"/>
    <property type="match status" value="1"/>
</dbReference>
<dbReference type="AlphaFoldDB" id="A0A7W9S1H4"/>
<dbReference type="Gene3D" id="1.10.443.10">
    <property type="entry name" value="Intergrase catalytic core"/>
    <property type="match status" value="1"/>
</dbReference>
<dbReference type="Proteomes" id="UP000533306">
    <property type="component" value="Unassembled WGS sequence"/>
</dbReference>
<evidence type="ECO:0000259" key="2">
    <source>
        <dbReference type="Pfam" id="PF12834"/>
    </source>
</evidence>
<name>A0A7W9S1H4_9HYPH</name>
<dbReference type="GO" id="GO:0006310">
    <property type="term" value="P:DNA recombination"/>
    <property type="evidence" value="ECO:0007669"/>
    <property type="project" value="UniProtKB-KW"/>
</dbReference>
<comment type="caution">
    <text evidence="4">The sequence shown here is derived from an EMBL/GenBank/DDBJ whole genome shotgun (WGS) entry which is preliminary data.</text>
</comment>
<evidence type="ECO:0000256" key="1">
    <source>
        <dbReference type="ARBA" id="ARBA00023172"/>
    </source>
</evidence>
<organism evidence="4 5">
    <name type="scientific">Aquamicrobium lusatiense</name>
    <dbReference type="NCBI Taxonomy" id="89772"/>
    <lineage>
        <taxon>Bacteria</taxon>
        <taxon>Pseudomonadati</taxon>
        <taxon>Pseudomonadota</taxon>
        <taxon>Alphaproteobacteria</taxon>
        <taxon>Hyphomicrobiales</taxon>
        <taxon>Phyllobacteriaceae</taxon>
        <taxon>Aquamicrobium</taxon>
    </lineage>
</organism>
<reference evidence="4 5" key="1">
    <citation type="submission" date="2020-08" db="EMBL/GenBank/DDBJ databases">
        <title>Genomic Encyclopedia of Type Strains, Phase IV (KMG-IV): sequencing the most valuable type-strain genomes for metagenomic binning, comparative biology and taxonomic classification.</title>
        <authorList>
            <person name="Goeker M."/>
        </authorList>
    </citation>
    <scope>NUCLEOTIDE SEQUENCE [LARGE SCALE GENOMIC DNA]</scope>
    <source>
        <strain evidence="4 5">DSM 11099</strain>
    </source>
</reference>